<dbReference type="EMBL" id="JBHTOF010000104">
    <property type="protein sequence ID" value="MFD1466555.1"/>
    <property type="molecule type" value="Genomic_DNA"/>
</dbReference>
<proteinExistence type="predicted"/>
<feature type="domain" description="HNH nuclease" evidence="1">
    <location>
        <begin position="148"/>
        <end position="197"/>
    </location>
</feature>
<dbReference type="GO" id="GO:0004519">
    <property type="term" value="F:endonuclease activity"/>
    <property type="evidence" value="ECO:0007669"/>
    <property type="project" value="UniProtKB-KW"/>
</dbReference>
<keyword evidence="2" id="KW-0255">Endonuclease</keyword>
<keyword evidence="2" id="KW-0540">Nuclease</keyword>
<evidence type="ECO:0000313" key="3">
    <source>
        <dbReference type="Proteomes" id="UP001597244"/>
    </source>
</evidence>
<dbReference type="Pfam" id="PF01844">
    <property type="entry name" value="HNH"/>
    <property type="match status" value="1"/>
</dbReference>
<dbReference type="RefSeq" id="WP_125576964.1">
    <property type="nucleotide sequence ID" value="NZ_JBHTOF010000104.1"/>
</dbReference>
<dbReference type="InterPro" id="IPR002711">
    <property type="entry name" value="HNH"/>
</dbReference>
<reference evidence="3" key="1">
    <citation type="journal article" date="2019" name="Int. J. Syst. Evol. Microbiol.">
        <title>The Global Catalogue of Microorganisms (GCM) 10K type strain sequencing project: providing services to taxonomists for standard genome sequencing and annotation.</title>
        <authorList>
            <consortium name="The Broad Institute Genomics Platform"/>
            <consortium name="The Broad Institute Genome Sequencing Center for Infectious Disease"/>
            <person name="Wu L."/>
            <person name="Ma J."/>
        </authorList>
    </citation>
    <scope>NUCLEOTIDE SEQUENCE [LARGE SCALE GENOMIC DNA]</scope>
    <source>
        <strain evidence="3">CCM 8951</strain>
    </source>
</reference>
<evidence type="ECO:0000259" key="1">
    <source>
        <dbReference type="SMART" id="SM00507"/>
    </source>
</evidence>
<comment type="caution">
    <text evidence="2">The sequence shown here is derived from an EMBL/GenBank/DDBJ whole genome shotgun (WGS) entry which is preliminary data.</text>
</comment>
<name>A0ABW4DUC2_9LACO</name>
<evidence type="ECO:0000313" key="2">
    <source>
        <dbReference type="EMBL" id="MFD1466555.1"/>
    </source>
</evidence>
<keyword evidence="3" id="KW-1185">Reference proteome</keyword>
<dbReference type="SMART" id="SM00507">
    <property type="entry name" value="HNHc"/>
    <property type="match status" value="1"/>
</dbReference>
<dbReference type="InterPro" id="IPR003615">
    <property type="entry name" value="HNH_nuc"/>
</dbReference>
<protein>
    <submittedName>
        <fullName evidence="2">HNH endonuclease</fullName>
    </submittedName>
</protein>
<keyword evidence="2" id="KW-0378">Hydrolase</keyword>
<dbReference type="CDD" id="cd00085">
    <property type="entry name" value="HNHc"/>
    <property type="match status" value="1"/>
</dbReference>
<accession>A0ABW4DUC2</accession>
<gene>
    <name evidence="2" type="ORF">ACFQ4L_10820</name>
</gene>
<organism evidence="2 3">
    <name type="scientific">Lapidilactobacillus mulanensis</name>
    <dbReference type="NCBI Taxonomy" id="2485999"/>
    <lineage>
        <taxon>Bacteria</taxon>
        <taxon>Bacillati</taxon>
        <taxon>Bacillota</taxon>
        <taxon>Bacilli</taxon>
        <taxon>Lactobacillales</taxon>
        <taxon>Lactobacillaceae</taxon>
        <taxon>Lapidilactobacillus</taxon>
    </lineage>
</organism>
<dbReference type="Proteomes" id="UP001597244">
    <property type="component" value="Unassembled WGS sequence"/>
</dbReference>
<sequence length="302" mass="35611">MRLKCQYCRLTLDQQHFILADKQLTSICDICQVRGLQLGDFENTQTRALATVRQWVYLGLPTGAPQQSKQRLSLNKSQKKRCASLIDAFDALTGSWQNTKMRRDFYRRIIAWQDQPAATVITGNLPNDLAKLGFDVDRLFDKNTLDYTTRAYIREKFHHQCQYCGRYGDSVDHKDRVTLSDDNRLENLTLACRECNKLKGSMPYQQFWQWNQEIPATLAQLRDYEKTLQRLNVQQKTYQNRLAVQRHLNAEIRDPQLVALRKQIKLFQGLIDGEDSDYQKLIQTRHDYIISHYETWQLEQKE</sequence>
<dbReference type="Gene3D" id="1.10.30.50">
    <property type="match status" value="1"/>
</dbReference>